<comment type="caution">
    <text evidence="1">The sequence shown here is derived from an EMBL/GenBank/DDBJ whole genome shotgun (WGS) entry which is preliminary data.</text>
</comment>
<dbReference type="Proteomes" id="UP000050378">
    <property type="component" value="Unassembled WGS sequence"/>
</dbReference>
<reference evidence="1 2" key="1">
    <citation type="submission" date="2015-09" db="EMBL/GenBank/DDBJ databases">
        <title>Draft Genome Sequence of Pseudoalteromonas lipolytica UCD-48B.</title>
        <authorList>
            <person name="Krusor M."/>
            <person name="Coil D.A."/>
            <person name="Lang J.M."/>
            <person name="Eisen J.A."/>
            <person name="Alexiev A."/>
        </authorList>
    </citation>
    <scope>NUCLEOTIDE SEQUENCE [LARGE SCALE GENOMIC DNA]</scope>
    <source>
        <strain evidence="1 2">UCD-48B</strain>
    </source>
</reference>
<dbReference type="AlphaFoldDB" id="A0A0P7ELH5"/>
<protein>
    <submittedName>
        <fullName evidence="1">Uncharacterized protein</fullName>
    </submittedName>
</protein>
<dbReference type="EMBL" id="LJTC01000005">
    <property type="protein sequence ID" value="KPM83935.1"/>
    <property type="molecule type" value="Genomic_DNA"/>
</dbReference>
<name>A0A0P7ELH5_9GAMM</name>
<organism evidence="1 2">
    <name type="scientific">Pseudoalteromonas lipolytica</name>
    <dbReference type="NCBI Taxonomy" id="570156"/>
    <lineage>
        <taxon>Bacteria</taxon>
        <taxon>Pseudomonadati</taxon>
        <taxon>Pseudomonadota</taxon>
        <taxon>Gammaproteobacteria</taxon>
        <taxon>Alteromonadales</taxon>
        <taxon>Pseudoalteromonadaceae</taxon>
        <taxon>Pseudoalteromonas</taxon>
    </lineage>
</organism>
<dbReference type="STRING" id="570156.AOG27_09850"/>
<dbReference type="RefSeq" id="WP_054552849.1">
    <property type="nucleotide sequence ID" value="NZ_LJTC01000005.1"/>
</dbReference>
<accession>A0A0P7ELH5</accession>
<gene>
    <name evidence="1" type="ORF">AOG27_09850</name>
</gene>
<dbReference type="PATRIC" id="fig|570156.3.peg.3040"/>
<proteinExistence type="predicted"/>
<sequence length="61" mass="6850">MLTQKQINQIAEMINESDIHNDDIGEHIGLILENVAGVELLNDEQLNTLHSKIEQAVKSLK</sequence>
<evidence type="ECO:0000313" key="1">
    <source>
        <dbReference type="EMBL" id="KPM83935.1"/>
    </source>
</evidence>
<evidence type="ECO:0000313" key="2">
    <source>
        <dbReference type="Proteomes" id="UP000050378"/>
    </source>
</evidence>